<protein>
    <recommendedName>
        <fullName evidence="6">Peptidase A1 domain-containing protein</fullName>
    </recommendedName>
</protein>
<dbReference type="PROSITE" id="PS51767">
    <property type="entry name" value="PEPTIDASE_A1"/>
    <property type="match status" value="1"/>
</dbReference>
<feature type="domain" description="Peptidase A1" evidence="6">
    <location>
        <begin position="95"/>
        <end position="463"/>
    </location>
</feature>
<keyword evidence="4" id="KW-0732">Signal</keyword>
<dbReference type="FunFam" id="2.40.70.10:FF:000045">
    <property type="entry name" value="Basic 7S globulin"/>
    <property type="match status" value="1"/>
</dbReference>
<dbReference type="Pfam" id="PF14543">
    <property type="entry name" value="TAXi_N"/>
    <property type="match status" value="1"/>
</dbReference>
<dbReference type="InterPro" id="IPR033121">
    <property type="entry name" value="PEPTIDASE_A1"/>
</dbReference>
<evidence type="ECO:0000256" key="4">
    <source>
        <dbReference type="ARBA" id="ARBA00022729"/>
    </source>
</evidence>
<feature type="region of interest" description="Disordered" evidence="5">
    <location>
        <begin position="518"/>
        <end position="542"/>
    </location>
</feature>
<evidence type="ECO:0000313" key="7">
    <source>
        <dbReference type="EnsemblPlants" id="OPUNC05G14040.1"/>
    </source>
</evidence>
<dbReference type="Gene3D" id="2.40.70.10">
    <property type="entry name" value="Acid Proteases"/>
    <property type="match status" value="2"/>
</dbReference>
<dbReference type="STRING" id="4537.A0A0E0L2D2"/>
<dbReference type="HOGENOM" id="CLU_395054_0_0_1"/>
<dbReference type="SUPFAM" id="SSF50630">
    <property type="entry name" value="Acid proteases"/>
    <property type="match status" value="1"/>
</dbReference>
<dbReference type="PANTHER" id="PTHR47965:SF22">
    <property type="entry name" value="EUKARYOTIC ASPARTYL PROTEASE FAMILY PROTEIN"/>
    <property type="match status" value="1"/>
</dbReference>
<dbReference type="AlphaFoldDB" id="A0A0E0L2D2"/>
<name>A0A0E0L2D2_ORYPU</name>
<sequence>MGRGQTVENYGLDWLEVEQQSSLSIPSSRPAAARHHFPSLAGCILRTAQSPPPLAVASSAVLLLFVFVSPCRAAAARGPSAVVLPVSKDDETKQYVATFQQRTPQVPVKAVLDPAGAMLWVDCDDGYVSSSYACVAASHVVPSRAALRSTMGAPAAATARRRWSASTTPASCSRTVTEVSISSYFISDVLSLPTTFLPAPGPSATAPAFLFSCGFTVLTEGLAAGATGMVSLSRARYAFPAQLAATFRFSRRFALCLPPAATAGVVIFGDAPYVFQPGVDISKSLIYTPLLVNPVSTGMVGDAGDKSTEYFIGLTGIKVNGHTVPLNATLLSINKKGVGGTKLSTVTPYTVLEISIHKAVTDAFAAETAMIPRVPAVAPFTLCYDGSKAGSTAWGQPCRPLSFTAASWVVFGANSMVATKVGALCLGVVDSGTEPQTSVVIGGHMMEDNLLEFDLEASRLGVQMRTKSESETHTNAPGRFATCSTAAPQLVGAAAAAVARPPQPVAGGRGLRSVVVRPSEAAPAARSPSSPSHAAPPGKGKGLLSVMVAPASRFRHLEQGQSSRQAHLSPPRSPQRWAAFADADGNPRSLRLHRDARSHGISTESASTAWSAVMFVQIAGRPLPASAVLGRVTAWRSVGSVVYGLVPVVDALLLRMATVAMMVVFTQPNMAVLMCRRLSLRHGAMPRQGRQGRDLRDR</sequence>
<feature type="compositionally biased region" description="Low complexity" evidence="5">
    <location>
        <begin position="518"/>
        <end position="537"/>
    </location>
</feature>
<dbReference type="FunFam" id="2.40.70.10:FF:000041">
    <property type="entry name" value="Basic 7S globulin"/>
    <property type="match status" value="1"/>
</dbReference>
<dbReference type="GO" id="GO:0004190">
    <property type="term" value="F:aspartic-type endopeptidase activity"/>
    <property type="evidence" value="ECO:0007669"/>
    <property type="project" value="InterPro"/>
</dbReference>
<dbReference type="EnsemblPlants" id="OPUNC05G14040.1">
    <property type="protein sequence ID" value="OPUNC05G14040.1"/>
    <property type="gene ID" value="OPUNC05G14040"/>
</dbReference>
<dbReference type="InterPro" id="IPR001461">
    <property type="entry name" value="Aspartic_peptidase_A1"/>
</dbReference>
<evidence type="ECO:0000259" key="6">
    <source>
        <dbReference type="PROSITE" id="PS51767"/>
    </source>
</evidence>
<proteinExistence type="inferred from homology"/>
<comment type="similarity">
    <text evidence="2">Belongs to the peptidase A1 family.</text>
</comment>
<dbReference type="Gramene" id="OPUNC05G14040.1">
    <property type="protein sequence ID" value="OPUNC05G14040.1"/>
    <property type="gene ID" value="OPUNC05G14040"/>
</dbReference>
<dbReference type="eggNOG" id="KOG1339">
    <property type="taxonomic scope" value="Eukaryota"/>
</dbReference>
<evidence type="ECO:0000256" key="2">
    <source>
        <dbReference type="ARBA" id="ARBA00007447"/>
    </source>
</evidence>
<comment type="subcellular location">
    <subcellularLocation>
        <location evidence="1">Secreted</location>
        <location evidence="1">Extracellular space</location>
    </subcellularLocation>
</comment>
<dbReference type="GO" id="GO:0005576">
    <property type="term" value="C:extracellular region"/>
    <property type="evidence" value="ECO:0007669"/>
    <property type="project" value="UniProtKB-SubCell"/>
</dbReference>
<evidence type="ECO:0000256" key="5">
    <source>
        <dbReference type="SAM" id="MobiDB-lite"/>
    </source>
</evidence>
<evidence type="ECO:0000256" key="1">
    <source>
        <dbReference type="ARBA" id="ARBA00004239"/>
    </source>
</evidence>
<organism evidence="7">
    <name type="scientific">Oryza punctata</name>
    <name type="common">Red rice</name>
    <dbReference type="NCBI Taxonomy" id="4537"/>
    <lineage>
        <taxon>Eukaryota</taxon>
        <taxon>Viridiplantae</taxon>
        <taxon>Streptophyta</taxon>
        <taxon>Embryophyta</taxon>
        <taxon>Tracheophyta</taxon>
        <taxon>Spermatophyta</taxon>
        <taxon>Magnoliopsida</taxon>
        <taxon>Liliopsida</taxon>
        <taxon>Poales</taxon>
        <taxon>Poaceae</taxon>
        <taxon>BOP clade</taxon>
        <taxon>Oryzoideae</taxon>
        <taxon>Oryzeae</taxon>
        <taxon>Oryzinae</taxon>
        <taxon>Oryza</taxon>
    </lineage>
</organism>
<dbReference type="GO" id="GO:0006508">
    <property type="term" value="P:proteolysis"/>
    <property type="evidence" value="ECO:0007669"/>
    <property type="project" value="InterPro"/>
</dbReference>
<keyword evidence="3" id="KW-0964">Secreted</keyword>
<dbReference type="InterPro" id="IPR032799">
    <property type="entry name" value="TAXi_C"/>
</dbReference>
<reference evidence="7" key="2">
    <citation type="submission" date="2018-05" db="EMBL/GenBank/DDBJ databases">
        <title>OpunRS2 (Oryza punctata Reference Sequence Version 2).</title>
        <authorList>
            <person name="Zhang J."/>
            <person name="Kudrna D."/>
            <person name="Lee S."/>
            <person name="Talag J."/>
            <person name="Welchert J."/>
            <person name="Wing R.A."/>
        </authorList>
    </citation>
    <scope>NUCLEOTIDE SEQUENCE [LARGE SCALE GENOMIC DNA]</scope>
</reference>
<dbReference type="PANTHER" id="PTHR47965">
    <property type="entry name" value="ASPARTYL PROTEASE-RELATED"/>
    <property type="match status" value="1"/>
</dbReference>
<dbReference type="InterPro" id="IPR021109">
    <property type="entry name" value="Peptidase_aspartic_dom_sf"/>
</dbReference>
<dbReference type="Proteomes" id="UP000026962">
    <property type="component" value="Chromosome 5"/>
</dbReference>
<evidence type="ECO:0000256" key="3">
    <source>
        <dbReference type="ARBA" id="ARBA00022525"/>
    </source>
</evidence>
<feature type="region of interest" description="Disordered" evidence="5">
    <location>
        <begin position="556"/>
        <end position="577"/>
    </location>
</feature>
<dbReference type="InterPro" id="IPR032861">
    <property type="entry name" value="TAXi_N"/>
</dbReference>
<dbReference type="Pfam" id="PF14541">
    <property type="entry name" value="TAXi_C"/>
    <property type="match status" value="1"/>
</dbReference>
<evidence type="ECO:0000313" key="8">
    <source>
        <dbReference type="Proteomes" id="UP000026962"/>
    </source>
</evidence>
<keyword evidence="8" id="KW-1185">Reference proteome</keyword>
<reference evidence="7" key="1">
    <citation type="submission" date="2015-04" db="UniProtKB">
        <authorList>
            <consortium name="EnsemblPlants"/>
        </authorList>
    </citation>
    <scope>IDENTIFICATION</scope>
</reference>
<accession>A0A0E0L2D2</accession>